<feature type="binding site" evidence="4">
    <location>
        <begin position="424"/>
        <end position="425"/>
    </location>
    <ligand>
        <name>S-methyl-5'-thioadenosine</name>
        <dbReference type="ChEBI" id="CHEBI:17509"/>
    </ligand>
</feature>
<accession>A0A160P1N1</accession>
<evidence type="ECO:0000256" key="3">
    <source>
        <dbReference type="ARBA" id="ARBA00023115"/>
    </source>
</evidence>
<evidence type="ECO:0000256" key="1">
    <source>
        <dbReference type="ARBA" id="ARBA00007867"/>
    </source>
</evidence>
<dbReference type="InterPro" id="IPR030373">
    <property type="entry name" value="PABS_CS"/>
</dbReference>
<dbReference type="GO" id="GO:0010487">
    <property type="term" value="F:thermospermine synthase activity"/>
    <property type="evidence" value="ECO:0007669"/>
    <property type="project" value="UniProtKB-ARBA"/>
</dbReference>
<feature type="compositionally biased region" description="Gly residues" evidence="6">
    <location>
        <begin position="518"/>
        <end position="532"/>
    </location>
</feature>
<keyword evidence="4" id="KW-1003">Cell membrane</keyword>
<feature type="region of interest" description="Disordered" evidence="6">
    <location>
        <begin position="172"/>
        <end position="203"/>
    </location>
</feature>
<comment type="catalytic activity">
    <reaction evidence="4">
        <text>S-adenosyl 3-(methylsulfanyl)propylamine + putrescine = S-methyl-5'-thioadenosine + spermidine + H(+)</text>
        <dbReference type="Rhea" id="RHEA:12721"/>
        <dbReference type="ChEBI" id="CHEBI:15378"/>
        <dbReference type="ChEBI" id="CHEBI:17509"/>
        <dbReference type="ChEBI" id="CHEBI:57443"/>
        <dbReference type="ChEBI" id="CHEBI:57834"/>
        <dbReference type="ChEBI" id="CHEBI:326268"/>
        <dbReference type="EC" id="2.5.1.16"/>
    </reaction>
</comment>
<feature type="transmembrane region" description="Helical" evidence="4">
    <location>
        <begin position="95"/>
        <end position="118"/>
    </location>
</feature>
<feature type="transmembrane region" description="Helical" evidence="4">
    <location>
        <begin position="64"/>
        <end position="83"/>
    </location>
</feature>
<keyword evidence="2 4" id="KW-0808">Transferase</keyword>
<dbReference type="UniPathway" id="UPA00248">
    <property type="reaction ID" value="UER00314"/>
</dbReference>
<feature type="binding site" evidence="4">
    <location>
        <position position="370"/>
    </location>
    <ligand>
        <name>spermidine</name>
        <dbReference type="ChEBI" id="CHEBI:57834"/>
    </ligand>
</feature>
<dbReference type="PANTHER" id="PTHR43317:SF1">
    <property type="entry name" value="THERMOSPERMINE SYNTHASE ACAULIS5"/>
    <property type="match status" value="1"/>
</dbReference>
<evidence type="ECO:0000313" key="8">
    <source>
        <dbReference type="EMBL" id="BAU84391.1"/>
    </source>
</evidence>
<comment type="similarity">
    <text evidence="1 4">Belongs to the spermidine/spermine synthase family.</text>
</comment>
<feature type="active site" description="Proton acceptor" evidence="4 5">
    <location>
        <position position="450"/>
    </location>
</feature>
<dbReference type="GO" id="GO:0005886">
    <property type="term" value="C:plasma membrane"/>
    <property type="evidence" value="ECO:0007669"/>
    <property type="project" value="UniProtKB-SubCell"/>
</dbReference>
<evidence type="ECO:0000256" key="5">
    <source>
        <dbReference type="PROSITE-ProRule" id="PRU00354"/>
    </source>
</evidence>
<protein>
    <recommendedName>
        <fullName evidence="4">Polyamine aminopropyltransferase</fullName>
    </recommendedName>
    <alternativeName>
        <fullName evidence="4">Putrescine aminopropyltransferase</fullName>
        <shortName evidence="4">PAPT</shortName>
    </alternativeName>
    <alternativeName>
        <fullName evidence="4">Spermidine synthase</fullName>
        <shortName evidence="4">SPDS</shortName>
        <shortName evidence="4">SPDSY</shortName>
        <ecNumber evidence="4">2.5.1.16</ecNumber>
    </alternativeName>
</protein>
<keyword evidence="4" id="KW-0812">Transmembrane</keyword>
<dbReference type="EMBL" id="AP017424">
    <property type="protein sequence ID" value="BAU84391.1"/>
    <property type="molecule type" value="Genomic_DNA"/>
</dbReference>
<feature type="binding site" evidence="4">
    <location>
        <position position="348"/>
    </location>
    <ligand>
        <name>spermidine</name>
        <dbReference type="ChEBI" id="CHEBI:57834"/>
    </ligand>
</feature>
<keyword evidence="9" id="KW-1185">Reference proteome</keyword>
<feature type="transmembrane region" description="Helical" evidence="4">
    <location>
        <begin position="274"/>
        <end position="292"/>
    </location>
</feature>
<sequence length="611" mass="64042">MIDPPVTLSTLPRPPRQAVRPPVRPGAVRYPVLAVVFVCSACGLVYELELVALASYLIGDSVTQASVVLSVMVFAMGIGSLLAKRLRCRAAVGFGMLEAGLALVGGGSAMALYAAFAWLGPSQYVLVAFSLAIGVLIGAEIPLLMSLIQRAETVRSRGAGAEGSLAAPLGMPGGRRGRRRRTGRGWPLTPRARARRGARPPKDPYDAAGTVADLFAADYVGALAGGLAFPFLLLPWLGQLTGALVTGAVNALAGGGLVLWLFRHDLTPRARKLLIGANVFVLALLGTATVLADPFEQAARRAVYGDRILVAVRTDFQEVVVTGRRGSPPDLFLDGRLWADGRDEYRYHEALVHPAMNGRHARVLILGGGDGLAAREVLRYPDVRSVTVVERDPGVVRLARTDPDLAALNGRAFRDRRVTVAYEDAFRRLRAGGGTGDGGGGARYDVVICDLPDPTTTDGTTLYSEEFYGLAAGVLADGGRLVTHAGPAVARPGTYWTVDASLRAAGFATRPYDMDTGTGTGDGDGTETGTGTGPRTTARAGTASGSGPAKDWGFLLAAYGGRAPGLGLAAVVPRPRSLSPAVLATAASRAERTRARAPRRLSPSTLVHPRY</sequence>
<feature type="domain" description="PABS" evidence="7">
    <location>
        <begin position="283"/>
        <end position="531"/>
    </location>
</feature>
<feature type="region of interest" description="Disordered" evidence="6">
    <location>
        <begin position="1"/>
        <end position="21"/>
    </location>
</feature>
<keyword evidence="4" id="KW-0745">Spermidine biosynthesis</keyword>
<dbReference type="KEGG" id="slau:SLA_3482"/>
<dbReference type="PROSITE" id="PS51006">
    <property type="entry name" value="PABS_2"/>
    <property type="match status" value="1"/>
</dbReference>
<dbReference type="HAMAP" id="MF_00198">
    <property type="entry name" value="Spermidine_synth"/>
    <property type="match status" value="1"/>
</dbReference>
<dbReference type="GO" id="GO:0008295">
    <property type="term" value="P:spermidine biosynthetic process"/>
    <property type="evidence" value="ECO:0007669"/>
    <property type="project" value="UniProtKB-UniRule"/>
</dbReference>
<keyword evidence="3 4" id="KW-0620">Polyamine biosynthesis</keyword>
<comment type="subcellular location">
    <subcellularLocation>
        <location evidence="4">Cell membrane</location>
        <topology evidence="4">Multi-pass membrane protein</topology>
    </subcellularLocation>
</comment>
<dbReference type="Pfam" id="PF01564">
    <property type="entry name" value="Spermine_synth"/>
    <property type="match status" value="1"/>
</dbReference>
<dbReference type="AlphaFoldDB" id="A0A160P1N1"/>
<evidence type="ECO:0000256" key="2">
    <source>
        <dbReference type="ARBA" id="ARBA00022679"/>
    </source>
</evidence>
<dbReference type="Proteomes" id="UP000217676">
    <property type="component" value="Chromosome"/>
</dbReference>
<evidence type="ECO:0000256" key="6">
    <source>
        <dbReference type="SAM" id="MobiDB-lite"/>
    </source>
</evidence>
<comment type="pathway">
    <text evidence="4">Amine and polyamine biosynthesis; spermidine biosynthesis; spermidine from putrescine: step 1/1.</text>
</comment>
<dbReference type="Gene3D" id="3.40.50.150">
    <property type="entry name" value="Vaccinia Virus protein VP39"/>
    <property type="match status" value="1"/>
</dbReference>
<name>A0A160P1N1_STRLU</name>
<proteinExistence type="inferred from homology"/>
<feature type="binding site" evidence="4">
    <location>
        <position position="317"/>
    </location>
    <ligand>
        <name>S-methyl-5'-thioadenosine</name>
        <dbReference type="ChEBI" id="CHEBI:17509"/>
    </ligand>
</feature>
<dbReference type="SUPFAM" id="SSF103473">
    <property type="entry name" value="MFS general substrate transporter"/>
    <property type="match status" value="1"/>
</dbReference>
<reference evidence="8 9" key="1">
    <citation type="journal article" date="2016" name="Genome Announc.">
        <title>Complete Genome Sequence of Thiostrepton-Producing Streptomyces laurentii ATCC 31255.</title>
        <authorList>
            <person name="Doi K."/>
            <person name="Fujino Y."/>
            <person name="Nagayoshi Y."/>
            <person name="Ohshima T."/>
            <person name="Ogata S."/>
        </authorList>
    </citation>
    <scope>NUCLEOTIDE SEQUENCE [LARGE SCALE GENOMIC DNA]</scope>
    <source>
        <strain evidence="8 9">ATCC 31255</strain>
    </source>
</reference>
<dbReference type="InterPro" id="IPR001045">
    <property type="entry name" value="Spermi_synthase"/>
</dbReference>
<dbReference type="InterPro" id="IPR030374">
    <property type="entry name" value="PABS"/>
</dbReference>
<dbReference type="EC" id="2.5.1.16" evidence="4"/>
<comment type="function">
    <text evidence="4">Catalyzes the irreversible transfer of a propylamine group from the amino donor S-adenosylmethioninamine (decarboxy-AdoMet) to putrescine (1,4-diaminobutane) to yield spermidine.</text>
</comment>
<evidence type="ECO:0000313" key="9">
    <source>
        <dbReference type="Proteomes" id="UP000217676"/>
    </source>
</evidence>
<dbReference type="PROSITE" id="PS01330">
    <property type="entry name" value="PABS_1"/>
    <property type="match status" value="1"/>
</dbReference>
<feature type="compositionally biased region" description="Low complexity" evidence="6">
    <location>
        <begin position="533"/>
        <end position="547"/>
    </location>
</feature>
<gene>
    <name evidence="4" type="primary">speE</name>
    <name evidence="8" type="ORF">SLA_3482</name>
</gene>
<keyword evidence="4" id="KW-1133">Transmembrane helix</keyword>
<feature type="transmembrane region" description="Helical" evidence="4">
    <location>
        <begin position="124"/>
        <end position="148"/>
    </location>
</feature>
<evidence type="ECO:0000259" key="7">
    <source>
        <dbReference type="PROSITE" id="PS51006"/>
    </source>
</evidence>
<feature type="region of interest" description="Disordered" evidence="6">
    <location>
        <begin position="513"/>
        <end position="547"/>
    </location>
</feature>
<dbReference type="InterPro" id="IPR036259">
    <property type="entry name" value="MFS_trans_sf"/>
</dbReference>
<evidence type="ECO:0000256" key="4">
    <source>
        <dbReference type="HAMAP-Rule" id="MF_00198"/>
    </source>
</evidence>
<feature type="binding site" evidence="4">
    <location>
        <position position="390"/>
    </location>
    <ligand>
        <name>S-methyl-5'-thioadenosine</name>
        <dbReference type="ChEBI" id="CHEBI:17509"/>
    </ligand>
</feature>
<comment type="subunit">
    <text evidence="4">Homodimer or homotetramer.</text>
</comment>
<organism evidence="8 9">
    <name type="scientific">Streptomyces laurentii</name>
    <dbReference type="NCBI Taxonomy" id="39478"/>
    <lineage>
        <taxon>Bacteria</taxon>
        <taxon>Bacillati</taxon>
        <taxon>Actinomycetota</taxon>
        <taxon>Actinomycetes</taxon>
        <taxon>Kitasatosporales</taxon>
        <taxon>Streptomycetaceae</taxon>
        <taxon>Streptomyces</taxon>
    </lineage>
</organism>
<feature type="region of interest" description="Disordered" evidence="6">
    <location>
        <begin position="589"/>
        <end position="611"/>
    </location>
</feature>
<feature type="transmembrane region" description="Helical" evidence="4">
    <location>
        <begin position="219"/>
        <end position="237"/>
    </location>
</feature>
<keyword evidence="4" id="KW-0472">Membrane</keyword>
<feature type="transmembrane region" description="Helical" evidence="4">
    <location>
        <begin position="30"/>
        <end position="58"/>
    </location>
</feature>
<feature type="transmembrane region" description="Helical" evidence="4">
    <location>
        <begin position="243"/>
        <end position="262"/>
    </location>
</feature>
<dbReference type="InterPro" id="IPR029063">
    <property type="entry name" value="SAM-dependent_MTases_sf"/>
</dbReference>
<dbReference type="GO" id="GO:0004766">
    <property type="term" value="F:spermidine synthase activity"/>
    <property type="evidence" value="ECO:0007669"/>
    <property type="project" value="UniProtKB-UniRule"/>
</dbReference>
<dbReference type="SUPFAM" id="SSF53335">
    <property type="entry name" value="S-adenosyl-L-methionine-dependent methyltransferases"/>
    <property type="match status" value="1"/>
</dbReference>
<dbReference type="PANTHER" id="PTHR43317">
    <property type="entry name" value="THERMOSPERMINE SYNTHASE ACAULIS5"/>
    <property type="match status" value="1"/>
</dbReference>
<dbReference type="CDD" id="cd02440">
    <property type="entry name" value="AdoMet_MTases"/>
    <property type="match status" value="1"/>
</dbReference>
<comment type="caution">
    <text evidence="4">Lacks conserved residue(s) required for the propagation of feature annotation.</text>
</comment>